<dbReference type="PANTHER" id="PTHR43201:SF5">
    <property type="entry name" value="MEDIUM-CHAIN ACYL-COA LIGASE ACSF2, MITOCHONDRIAL"/>
    <property type="match status" value="1"/>
</dbReference>
<evidence type="ECO:0000313" key="7">
    <source>
        <dbReference type="Proteomes" id="UP000820669"/>
    </source>
</evidence>
<keyword evidence="7" id="KW-1185">Reference proteome</keyword>
<evidence type="ECO:0000313" key="6">
    <source>
        <dbReference type="EMBL" id="NMI00569.1"/>
    </source>
</evidence>
<accession>A0ABX1SG85</accession>
<name>A0ABX1SG85_9PSEU</name>
<dbReference type="Gene3D" id="3.30.300.30">
    <property type="match status" value="1"/>
</dbReference>
<dbReference type="Pfam" id="PF00501">
    <property type="entry name" value="AMP-binding"/>
    <property type="match status" value="1"/>
</dbReference>
<reference evidence="6 7" key="1">
    <citation type="submission" date="2020-04" db="EMBL/GenBank/DDBJ databases">
        <authorList>
            <person name="Klaysubun C."/>
            <person name="Duangmal K."/>
            <person name="Lipun K."/>
        </authorList>
    </citation>
    <scope>NUCLEOTIDE SEQUENCE [LARGE SCALE GENOMIC DNA]</scope>
    <source>
        <strain evidence="6 7">K10HN5</strain>
    </source>
</reference>
<dbReference type="Pfam" id="PF13193">
    <property type="entry name" value="AMP-binding_C"/>
    <property type="match status" value="1"/>
</dbReference>
<protein>
    <submittedName>
        <fullName evidence="6">Long-chain fatty acid--CoA ligase</fullName>
    </submittedName>
</protein>
<evidence type="ECO:0000256" key="2">
    <source>
        <dbReference type="ARBA" id="ARBA00022598"/>
    </source>
</evidence>
<feature type="domain" description="AMP-dependent synthetase/ligase" evidence="4">
    <location>
        <begin position="35"/>
        <end position="337"/>
    </location>
</feature>
<dbReference type="Proteomes" id="UP000820669">
    <property type="component" value="Unassembled WGS sequence"/>
</dbReference>
<dbReference type="PANTHER" id="PTHR43201">
    <property type="entry name" value="ACYL-COA SYNTHETASE"/>
    <property type="match status" value="1"/>
</dbReference>
<dbReference type="InterPro" id="IPR000873">
    <property type="entry name" value="AMP-dep_synth/lig_dom"/>
</dbReference>
<feature type="compositionally biased region" description="Basic and acidic residues" evidence="3">
    <location>
        <begin position="19"/>
        <end position="28"/>
    </location>
</feature>
<evidence type="ECO:0000256" key="1">
    <source>
        <dbReference type="ARBA" id="ARBA00006432"/>
    </source>
</evidence>
<feature type="region of interest" description="Disordered" evidence="3">
    <location>
        <begin position="1"/>
        <end position="28"/>
    </location>
</feature>
<dbReference type="SUPFAM" id="SSF56801">
    <property type="entry name" value="Acetyl-CoA synthetase-like"/>
    <property type="match status" value="1"/>
</dbReference>
<organism evidence="6 7">
    <name type="scientific">Pseudonocardia acidicola</name>
    <dbReference type="NCBI Taxonomy" id="2724939"/>
    <lineage>
        <taxon>Bacteria</taxon>
        <taxon>Bacillati</taxon>
        <taxon>Actinomycetota</taxon>
        <taxon>Actinomycetes</taxon>
        <taxon>Pseudonocardiales</taxon>
        <taxon>Pseudonocardiaceae</taxon>
        <taxon>Pseudonocardia</taxon>
    </lineage>
</organism>
<evidence type="ECO:0000259" key="4">
    <source>
        <dbReference type="Pfam" id="PF00501"/>
    </source>
</evidence>
<dbReference type="InterPro" id="IPR042099">
    <property type="entry name" value="ANL_N_sf"/>
</dbReference>
<evidence type="ECO:0000256" key="3">
    <source>
        <dbReference type="SAM" id="MobiDB-lite"/>
    </source>
</evidence>
<dbReference type="GO" id="GO:0016874">
    <property type="term" value="F:ligase activity"/>
    <property type="evidence" value="ECO:0007669"/>
    <property type="project" value="UniProtKB-KW"/>
</dbReference>
<comment type="caution">
    <text evidence="6">The sequence shown here is derived from an EMBL/GenBank/DDBJ whole genome shotgun (WGS) entry which is preliminary data.</text>
</comment>
<keyword evidence="2 6" id="KW-0436">Ligase</keyword>
<feature type="domain" description="AMP-binding enzyme C-terminal" evidence="5">
    <location>
        <begin position="389"/>
        <end position="464"/>
    </location>
</feature>
<dbReference type="Gene3D" id="3.40.50.12780">
    <property type="entry name" value="N-terminal domain of ligase-like"/>
    <property type="match status" value="1"/>
</dbReference>
<evidence type="ECO:0000259" key="5">
    <source>
        <dbReference type="Pfam" id="PF13193"/>
    </source>
</evidence>
<proteinExistence type="inferred from homology"/>
<dbReference type="InterPro" id="IPR045851">
    <property type="entry name" value="AMP-bd_C_sf"/>
</dbReference>
<comment type="similarity">
    <text evidence="1">Belongs to the ATP-dependent AMP-binding enzyme family.</text>
</comment>
<gene>
    <name evidence="6" type="ORF">HF526_25140</name>
</gene>
<dbReference type="InterPro" id="IPR025110">
    <property type="entry name" value="AMP-bd_C"/>
</dbReference>
<dbReference type="EMBL" id="JAAXLA010000059">
    <property type="protein sequence ID" value="NMI00569.1"/>
    <property type="molecule type" value="Genomic_DNA"/>
</dbReference>
<sequence>MADLPEARALRNPSGGCLADDRESPGNSAFRDRVRAAAVLRSRGIGAGDVVAVILANRVDLVVTPFAAWRLGAAVIPVIPALTESEIGHQIIGSGASVVVGDASVSPAVTLDAADLASGTAGADEPAARPDGLALIIYASGTTDRPKGVMLDHANVAAMRRMIIDGIGLDETDHSLLILPMFHVNGIVVGILSPLLAGGQATISGRFRADTFFPEVERVRPTYFSAVPAAYAMLVALPAGVGPDTSSLRRVICGAAPMPAELIARFEQRYDVPIIEGYGLSEGMCASTLNPVDGPRRPGTVGLPIPGQQVALMSSDGRLVTDGPDEVVVRGPNVMRGNPNRPGETARTIVDDWSHTGDVGRFDKDGYLALVDRIKDMIIRGGENLYPEEIENTLHCHPAVVELADVGAPDPVLGEVPVVHVALDPGATATVEELLEHCRGLLARIKLPTRIDIIDALPKNAVGKIDKLALRGAPEPAR</sequence>